<accession>A0A939D8Z4</accession>
<dbReference type="PANTHER" id="PTHR42983:SF1">
    <property type="entry name" value="IRON-MOLYBDENUM PROTEIN"/>
    <property type="match status" value="1"/>
</dbReference>
<dbReference type="Pfam" id="PF02579">
    <property type="entry name" value="Nitro_FeMo-Co"/>
    <property type="match status" value="1"/>
</dbReference>
<dbReference type="SUPFAM" id="SSF53146">
    <property type="entry name" value="Nitrogenase accessory factor-like"/>
    <property type="match status" value="1"/>
</dbReference>
<dbReference type="InterPro" id="IPR033913">
    <property type="entry name" value="MTH1175_dom"/>
</dbReference>
<organism evidence="2 3">
    <name type="scientific">Clostridium aminobutyricum</name>
    <dbReference type="NCBI Taxonomy" id="33953"/>
    <lineage>
        <taxon>Bacteria</taxon>
        <taxon>Bacillati</taxon>
        <taxon>Bacillota</taxon>
        <taxon>Clostridia</taxon>
        <taxon>Eubacteriales</taxon>
        <taxon>Clostridiaceae</taxon>
        <taxon>Clostridium</taxon>
    </lineage>
</organism>
<feature type="domain" description="Dinitrogenase iron-molybdenum cofactor biosynthesis" evidence="1">
    <location>
        <begin position="9"/>
        <end position="96"/>
    </location>
</feature>
<comment type="caution">
    <text evidence="2">The sequence shown here is derived from an EMBL/GenBank/DDBJ whole genome shotgun (WGS) entry which is preliminary data.</text>
</comment>
<dbReference type="EMBL" id="JAFJZZ010000003">
    <property type="protein sequence ID" value="MBN7773417.1"/>
    <property type="molecule type" value="Genomic_DNA"/>
</dbReference>
<dbReference type="Gene3D" id="3.30.420.130">
    <property type="entry name" value="Dinitrogenase iron-molybdenum cofactor biosynthesis domain"/>
    <property type="match status" value="1"/>
</dbReference>
<keyword evidence="3" id="KW-1185">Reference proteome</keyword>
<evidence type="ECO:0000259" key="1">
    <source>
        <dbReference type="Pfam" id="PF02579"/>
    </source>
</evidence>
<sequence>MRVAVPYENGTVFQHFGHSKQFKIYEIDKGQVTSSEIMEVEGGGHGALAGFLQRKGVNVLICGGIGEGAKTAISAAGMNLFSGVSGEADTTIQSYLNGTLQYSTEATCDHHDHGEDHACGVHKCGGKCH</sequence>
<protein>
    <submittedName>
        <fullName evidence="2">NifB/NifX family molybdenum-iron cluster-binding protein</fullName>
    </submittedName>
</protein>
<evidence type="ECO:0000313" key="3">
    <source>
        <dbReference type="Proteomes" id="UP000664545"/>
    </source>
</evidence>
<dbReference type="CDD" id="cd00851">
    <property type="entry name" value="MTH1175"/>
    <property type="match status" value="1"/>
</dbReference>
<dbReference type="RefSeq" id="WP_206582261.1">
    <property type="nucleotide sequence ID" value="NZ_JAFJZZ010000003.1"/>
</dbReference>
<proteinExistence type="predicted"/>
<dbReference type="InterPro" id="IPR036105">
    <property type="entry name" value="DiNase_FeMo-co_biosyn_sf"/>
</dbReference>
<dbReference type="PANTHER" id="PTHR42983">
    <property type="entry name" value="DINITROGENASE IRON-MOLYBDENUM COFACTOR PROTEIN-RELATED"/>
    <property type="match status" value="1"/>
</dbReference>
<reference evidence="2" key="1">
    <citation type="submission" date="2021-02" db="EMBL/GenBank/DDBJ databases">
        <title>Abyssanaerobacter marinus gen.nov., sp., nov, anaerobic bacterium isolated from the Onnuri vent field of Indian Ocean and suggestion of Mogibacteriaceae fam. nov., and proposal of reclassification of ambiguous this family's genus member.</title>
        <authorList>
            <person name="Kim Y.J."/>
            <person name="Yang J.-A."/>
        </authorList>
    </citation>
    <scope>NUCLEOTIDE SEQUENCE</scope>
    <source>
        <strain evidence="2">DSM 2634</strain>
    </source>
</reference>
<name>A0A939D8Z4_CLOAM</name>
<evidence type="ECO:0000313" key="2">
    <source>
        <dbReference type="EMBL" id="MBN7773417.1"/>
    </source>
</evidence>
<dbReference type="InterPro" id="IPR003731">
    <property type="entry name" value="Di-Nase_FeMo-co_biosynth"/>
</dbReference>
<dbReference type="Proteomes" id="UP000664545">
    <property type="component" value="Unassembled WGS sequence"/>
</dbReference>
<gene>
    <name evidence="2" type="ORF">JYB65_08585</name>
</gene>
<dbReference type="AlphaFoldDB" id="A0A939D8Z4"/>